<dbReference type="PANTHER" id="PTHR45749">
    <property type="match status" value="1"/>
</dbReference>
<evidence type="ECO:0000313" key="2">
    <source>
        <dbReference type="EMBL" id="KAF2905735.1"/>
    </source>
</evidence>
<dbReference type="Pfam" id="PF14291">
    <property type="entry name" value="DUF4371"/>
    <property type="match status" value="1"/>
</dbReference>
<dbReference type="InterPro" id="IPR012337">
    <property type="entry name" value="RNaseH-like_sf"/>
</dbReference>
<keyword evidence="3" id="KW-1185">Reference proteome</keyword>
<reference evidence="2" key="1">
    <citation type="submission" date="2019-08" db="EMBL/GenBank/DDBJ databases">
        <title>The genome of the North American firefly Photinus pyralis.</title>
        <authorList>
            <consortium name="Photinus pyralis genome working group"/>
            <person name="Fallon T.R."/>
            <person name="Sander Lower S.E."/>
            <person name="Weng J.-K."/>
        </authorList>
    </citation>
    <scope>NUCLEOTIDE SEQUENCE</scope>
    <source>
        <strain evidence="2">TRF0915ILg1</strain>
        <tissue evidence="2">Whole body</tissue>
    </source>
</reference>
<name>A0A8K0DG95_IGNLU</name>
<sequence length="516" mass="60001">MNSLDDIVSSLLETPFRIRNDEDKRRILNCGRPIHPLDISIQKQIKKTGKSYNIAFKNSWFTDASWLCSSQNLQKLFCWPCLLFSTKNKVWNKEGFGDFYNVMRSLHKHEDSGEHLKCTIQLKALENSRNIVADAVIENSRLYTYQLNENVRLNRRCMRIVIDAVLYLTKQEFAFVGHDKTISLLNRENFEELLTLLILQNSLEIQNHYNKIKSIFSGDSKIQNELIDCISEYLQDHVKNEIKDAVFFSIQVDDATDICQKSQCSITVRYVNSKRKLVERLLGFHDVSVNRSAENLFEVLDGILKEFSYETKLVAQCYDGASVKTEHLSDLQAKIKEKAPQAVFVHCMSHRLNFILQQSCRRIFKCRIFFAAISGISSFFHSSIERTHVPSVAETRWSSNSRLLRVITEDWDKLKQVFESIMNDEGSDEESIRLCKGFLNDMNNFEFTFLAVVFHHIFEVTDNASNLLQRKSLDVSYCIRKFKNLWDENPNELDELTPLASFISSDIKLNAAYQYF</sequence>
<comment type="caution">
    <text evidence="2">The sequence shown here is derived from an EMBL/GenBank/DDBJ whole genome shotgun (WGS) entry which is preliminary data.</text>
</comment>
<feature type="domain" description="DUF4371" evidence="1">
    <location>
        <begin position="157"/>
        <end position="323"/>
    </location>
</feature>
<accession>A0A8K0DG95</accession>
<evidence type="ECO:0000313" key="3">
    <source>
        <dbReference type="Proteomes" id="UP000801492"/>
    </source>
</evidence>
<dbReference type="AlphaFoldDB" id="A0A8K0DG95"/>
<dbReference type="PANTHER" id="PTHR45749:SF28">
    <property type="entry name" value="ZINC FINGER MYM-TYPE PROTEIN 1-LIKE-RELATED"/>
    <property type="match status" value="1"/>
</dbReference>
<dbReference type="EMBL" id="VTPC01000450">
    <property type="protein sequence ID" value="KAF2905735.1"/>
    <property type="molecule type" value="Genomic_DNA"/>
</dbReference>
<dbReference type="SUPFAM" id="SSF53098">
    <property type="entry name" value="Ribonuclease H-like"/>
    <property type="match status" value="1"/>
</dbReference>
<dbReference type="InterPro" id="IPR025398">
    <property type="entry name" value="DUF4371"/>
</dbReference>
<proteinExistence type="predicted"/>
<dbReference type="Proteomes" id="UP000801492">
    <property type="component" value="Unassembled WGS sequence"/>
</dbReference>
<dbReference type="OrthoDB" id="8196265at2759"/>
<organism evidence="2 3">
    <name type="scientific">Ignelater luminosus</name>
    <name type="common">Cucubano</name>
    <name type="synonym">Pyrophorus luminosus</name>
    <dbReference type="NCBI Taxonomy" id="2038154"/>
    <lineage>
        <taxon>Eukaryota</taxon>
        <taxon>Metazoa</taxon>
        <taxon>Ecdysozoa</taxon>
        <taxon>Arthropoda</taxon>
        <taxon>Hexapoda</taxon>
        <taxon>Insecta</taxon>
        <taxon>Pterygota</taxon>
        <taxon>Neoptera</taxon>
        <taxon>Endopterygota</taxon>
        <taxon>Coleoptera</taxon>
        <taxon>Polyphaga</taxon>
        <taxon>Elateriformia</taxon>
        <taxon>Elateroidea</taxon>
        <taxon>Elateridae</taxon>
        <taxon>Agrypninae</taxon>
        <taxon>Pyrophorini</taxon>
        <taxon>Ignelater</taxon>
    </lineage>
</organism>
<protein>
    <recommendedName>
        <fullName evidence="1">DUF4371 domain-containing protein</fullName>
    </recommendedName>
</protein>
<gene>
    <name evidence="2" type="ORF">ILUMI_00448</name>
</gene>
<evidence type="ECO:0000259" key="1">
    <source>
        <dbReference type="Pfam" id="PF14291"/>
    </source>
</evidence>